<evidence type="ECO:0000313" key="2">
    <source>
        <dbReference type="EMBL" id="RXE56408.1"/>
    </source>
</evidence>
<organism evidence="2 3">
    <name type="scientific">Methanoculleus taiwanensis</name>
    <dbReference type="NCBI Taxonomy" id="1550565"/>
    <lineage>
        <taxon>Archaea</taxon>
        <taxon>Methanobacteriati</taxon>
        <taxon>Methanobacteriota</taxon>
        <taxon>Stenosarchaea group</taxon>
        <taxon>Methanomicrobia</taxon>
        <taxon>Methanomicrobiales</taxon>
        <taxon>Methanomicrobiaceae</taxon>
        <taxon>Methanoculleus</taxon>
    </lineage>
</organism>
<protein>
    <submittedName>
        <fullName evidence="2">Uncharacterized protein</fullName>
    </submittedName>
</protein>
<evidence type="ECO:0000313" key="3">
    <source>
        <dbReference type="Proteomes" id="UP000290932"/>
    </source>
</evidence>
<keyword evidence="3" id="KW-1185">Reference proteome</keyword>
<comment type="caution">
    <text evidence="2">The sequence shown here is derived from an EMBL/GenBank/DDBJ whole genome shotgun (WGS) entry which is preliminary data.</text>
</comment>
<gene>
    <name evidence="2" type="ORF">ABH15_10005</name>
</gene>
<dbReference type="EMBL" id="LHQS01000002">
    <property type="protein sequence ID" value="RXE56408.1"/>
    <property type="molecule type" value="Genomic_DNA"/>
</dbReference>
<dbReference type="RefSeq" id="WP_128694197.1">
    <property type="nucleotide sequence ID" value="NZ_LHQS01000002.1"/>
</dbReference>
<evidence type="ECO:0000256" key="1">
    <source>
        <dbReference type="SAM" id="Phobius"/>
    </source>
</evidence>
<sequence length="186" mass="21473">MDSIVLTGVFTLGGVLLGFILTQAAMIYTQNRENTKKIRLFYQQLTMLSFVANELESNAYANKEPSEIQSFYKRFNIPIKIKELSNILMSIDFSNGENIDIYLNFEILRHDLANLDEIFSERWLFLFSTDQEKVYSELVGVCNSISDGTTALTTKIEVAYLKECWFIYQLKTLYGSFHNKVVNNPE</sequence>
<proteinExistence type="predicted"/>
<keyword evidence="1" id="KW-0472">Membrane</keyword>
<dbReference type="Proteomes" id="UP000290932">
    <property type="component" value="Unassembled WGS sequence"/>
</dbReference>
<feature type="transmembrane region" description="Helical" evidence="1">
    <location>
        <begin position="6"/>
        <end position="29"/>
    </location>
</feature>
<accession>A0A498H1E1</accession>
<keyword evidence="1" id="KW-1133">Transmembrane helix</keyword>
<keyword evidence="1" id="KW-0812">Transmembrane</keyword>
<reference evidence="2 3" key="1">
    <citation type="journal article" date="2015" name="Int. J. Syst. Evol. Microbiol.">
        <title>Methanoculleus taiwanensis sp. nov., a methanogen isolated from deep marine sediment at the deformation front area near Taiwan.</title>
        <authorList>
            <person name="Weng C.Y."/>
            <person name="Chen S.C."/>
            <person name="Lai M.C."/>
            <person name="Wu S.Y."/>
            <person name="Lin S."/>
            <person name="Yang T.F."/>
            <person name="Chen P.C."/>
        </authorList>
    </citation>
    <scope>NUCLEOTIDE SEQUENCE [LARGE SCALE GENOMIC DNA]</scope>
    <source>
        <strain evidence="2 3">CYW4</strain>
    </source>
</reference>
<name>A0A498H1E1_9EURY</name>
<dbReference type="AlphaFoldDB" id="A0A498H1E1"/>